<dbReference type="InterPro" id="IPR045869">
    <property type="entry name" value="Arna-like_SDR_e"/>
</dbReference>
<dbReference type="NCBIfam" id="TIGR04180">
    <property type="entry name" value="EDH_00030"/>
    <property type="match status" value="1"/>
</dbReference>
<dbReference type="CDD" id="cd05257">
    <property type="entry name" value="Arna_like_SDR_e"/>
    <property type="match status" value="1"/>
</dbReference>
<evidence type="ECO:0000259" key="1">
    <source>
        <dbReference type="Pfam" id="PF16363"/>
    </source>
</evidence>
<dbReference type="PROSITE" id="PS00061">
    <property type="entry name" value="ADH_SHORT"/>
    <property type="match status" value="1"/>
</dbReference>
<dbReference type="PRINTS" id="PR01713">
    <property type="entry name" value="NUCEPIMERASE"/>
</dbReference>
<dbReference type="SUPFAM" id="SSF51735">
    <property type="entry name" value="NAD(P)-binding Rossmann-fold domains"/>
    <property type="match status" value="1"/>
</dbReference>
<dbReference type="PANTHER" id="PTHR43000">
    <property type="entry name" value="DTDP-D-GLUCOSE 4,6-DEHYDRATASE-RELATED"/>
    <property type="match status" value="1"/>
</dbReference>
<dbReference type="InterPro" id="IPR020904">
    <property type="entry name" value="Sc_DH/Rdtase_CS"/>
</dbReference>
<dbReference type="Proteomes" id="UP001164761">
    <property type="component" value="Chromosome"/>
</dbReference>
<dbReference type="InterPro" id="IPR036291">
    <property type="entry name" value="NAD(P)-bd_dom_sf"/>
</dbReference>
<gene>
    <name evidence="2" type="ORF">NZD89_15310</name>
</gene>
<protein>
    <submittedName>
        <fullName evidence="2">NAD-dependent 4,6-dehydratase LegB</fullName>
    </submittedName>
</protein>
<keyword evidence="3" id="KW-1185">Reference proteome</keyword>
<evidence type="ECO:0000313" key="3">
    <source>
        <dbReference type="Proteomes" id="UP001164761"/>
    </source>
</evidence>
<organism evidence="2 3">
    <name type="scientific">Alicyclobacillus fastidiosus</name>
    <dbReference type="NCBI Taxonomy" id="392011"/>
    <lineage>
        <taxon>Bacteria</taxon>
        <taxon>Bacillati</taxon>
        <taxon>Bacillota</taxon>
        <taxon>Bacilli</taxon>
        <taxon>Bacillales</taxon>
        <taxon>Alicyclobacillaceae</taxon>
        <taxon>Alicyclobacillus</taxon>
    </lineage>
</organism>
<dbReference type="InterPro" id="IPR026390">
    <property type="entry name" value="LegB-like"/>
</dbReference>
<dbReference type="Gene3D" id="3.40.50.720">
    <property type="entry name" value="NAD(P)-binding Rossmann-like Domain"/>
    <property type="match status" value="1"/>
</dbReference>
<dbReference type="EMBL" id="CP104067">
    <property type="protein sequence ID" value="WAH44629.1"/>
    <property type="molecule type" value="Genomic_DNA"/>
</dbReference>
<sequence length="331" mass="36442">MKTLVTGSDGFIGSHLVEELVCRGCHVKALAFYNSFGSSGWLEYLPSEVHNQVEIVFGDIRDADFVMNVMRGCQVVFHLAALVGIPYSYQAPASYVDTNVRGTLHVLQAAQTLGTDRVIHTSTSEVYGTAQFVPITESHPLRAQSPYAATKIGADQLALSFHDAFGAPVSIVRPFNTFGPRQSLRAVIPTIISQIASGNRKLKLGALHPTRDFTYVKDTVRGFTAIAEADTSVGKVVNVGSNYEISIAQLVQLIADVMGVHVEVETESTRLRPAESEVERLWADNSLARTYFGWTPHYVGRDGLRSGLKETADWFINEDNLKHYHPQRYGV</sequence>
<name>A0ABY6ZP15_9BACL</name>
<accession>A0ABY6ZP15</accession>
<feature type="domain" description="NAD(P)-binding" evidence="1">
    <location>
        <begin position="4"/>
        <end position="304"/>
    </location>
</feature>
<proteinExistence type="predicted"/>
<dbReference type="InterPro" id="IPR016040">
    <property type="entry name" value="NAD(P)-bd_dom"/>
</dbReference>
<dbReference type="Pfam" id="PF16363">
    <property type="entry name" value="GDP_Man_Dehyd"/>
    <property type="match status" value="1"/>
</dbReference>
<reference evidence="2" key="1">
    <citation type="submission" date="2022-08" db="EMBL/GenBank/DDBJ databases">
        <title>Alicyclobacillus fastidiosus DSM 17978, complete genome.</title>
        <authorList>
            <person name="Wang Q."/>
            <person name="Cai R."/>
            <person name="Wang Z."/>
        </authorList>
    </citation>
    <scope>NUCLEOTIDE SEQUENCE</scope>
    <source>
        <strain evidence="2">DSM 17978</strain>
    </source>
</reference>
<evidence type="ECO:0000313" key="2">
    <source>
        <dbReference type="EMBL" id="WAH44629.1"/>
    </source>
</evidence>